<dbReference type="PROSITE" id="PS50188">
    <property type="entry name" value="B302_SPRY"/>
    <property type="match status" value="1"/>
</dbReference>
<keyword evidence="1" id="KW-0479">Metal-binding</keyword>
<dbReference type="OMA" id="ERRSISC"/>
<reference evidence="5" key="2">
    <citation type="submission" date="2025-09" db="UniProtKB">
        <authorList>
            <consortium name="Ensembl"/>
        </authorList>
    </citation>
    <scope>IDENTIFICATION</scope>
</reference>
<dbReference type="SUPFAM" id="SSF49899">
    <property type="entry name" value="Concanavalin A-like lectins/glucanases"/>
    <property type="match status" value="1"/>
</dbReference>
<dbReference type="Proteomes" id="UP000261340">
    <property type="component" value="Unplaced"/>
</dbReference>
<keyword evidence="2" id="KW-0863">Zinc-finger</keyword>
<dbReference type="AlphaFoldDB" id="A0A3Q0RS26"/>
<dbReference type="Pfam" id="PF00622">
    <property type="entry name" value="SPRY"/>
    <property type="match status" value="1"/>
</dbReference>
<evidence type="ECO:0000313" key="6">
    <source>
        <dbReference type="Proteomes" id="UP000261340"/>
    </source>
</evidence>
<dbReference type="STRING" id="61819.ENSACIP00000012578"/>
<dbReference type="GO" id="GO:0005737">
    <property type="term" value="C:cytoplasm"/>
    <property type="evidence" value="ECO:0007669"/>
    <property type="project" value="UniProtKB-ARBA"/>
</dbReference>
<accession>A0A3Q0RS26</accession>
<dbReference type="InterPro" id="IPR001870">
    <property type="entry name" value="B30.2/SPRY"/>
</dbReference>
<reference evidence="5" key="1">
    <citation type="submission" date="2025-08" db="UniProtKB">
        <authorList>
            <consortium name="Ensembl"/>
        </authorList>
    </citation>
    <scope>IDENTIFICATION</scope>
</reference>
<dbReference type="PANTHER" id="PTHR25465">
    <property type="entry name" value="B-BOX DOMAIN CONTAINING"/>
    <property type="match status" value="1"/>
</dbReference>
<dbReference type="Gene3D" id="2.60.120.920">
    <property type="match status" value="1"/>
</dbReference>
<evidence type="ECO:0000256" key="2">
    <source>
        <dbReference type="ARBA" id="ARBA00022771"/>
    </source>
</evidence>
<dbReference type="GO" id="GO:0008270">
    <property type="term" value="F:zinc ion binding"/>
    <property type="evidence" value="ECO:0007669"/>
    <property type="project" value="UniProtKB-KW"/>
</dbReference>
<keyword evidence="3" id="KW-0862">Zinc</keyword>
<evidence type="ECO:0000256" key="1">
    <source>
        <dbReference type="ARBA" id="ARBA00022723"/>
    </source>
</evidence>
<dbReference type="CDD" id="cd16040">
    <property type="entry name" value="SPRY_PRY_SNTX"/>
    <property type="match status" value="1"/>
</dbReference>
<evidence type="ECO:0000259" key="4">
    <source>
        <dbReference type="PROSITE" id="PS50188"/>
    </source>
</evidence>
<dbReference type="GeneTree" id="ENSGT00940000154395"/>
<dbReference type="InterPro" id="IPR006574">
    <property type="entry name" value="PRY"/>
</dbReference>
<evidence type="ECO:0000313" key="5">
    <source>
        <dbReference type="Ensembl" id="ENSACIP00000012578.1"/>
    </source>
</evidence>
<feature type="domain" description="B30.2/SPRY" evidence="4">
    <location>
        <begin position="1"/>
        <end position="186"/>
    </location>
</feature>
<proteinExistence type="predicted"/>
<evidence type="ECO:0000256" key="3">
    <source>
        <dbReference type="ARBA" id="ARBA00022833"/>
    </source>
</evidence>
<dbReference type="InterPro" id="IPR043136">
    <property type="entry name" value="B30.2/SPRY_sf"/>
</dbReference>
<dbReference type="SMART" id="SM00589">
    <property type="entry name" value="PRY"/>
    <property type="match status" value="1"/>
</dbReference>
<sequence>TTVSENFCELTPDLNTVHRKLKLSDNNRKVVHMKEDQLYTDNPDRFDSPQLMCTNSLTGRCYWEVECRGEVLIAVTYKGIKRKGSSDDNRFGRTNESWCLYCEDRDYFVMHNYTARAIPVPSSSAPPKVAVYVDYNAGTVSFYRVFPESLFHLYTYNTTFTEPVYPGFRVRFCDSYELYLFSPSPIPAPLVLLENNV</sequence>
<dbReference type="PANTHER" id="PTHR25465:SF14">
    <property type="entry name" value="E3 UBIQUITIN-PROTEIN LIGASE TRIM65"/>
    <property type="match status" value="1"/>
</dbReference>
<protein>
    <recommendedName>
        <fullName evidence="4">B30.2/SPRY domain-containing protein</fullName>
    </recommendedName>
</protein>
<dbReference type="PRINTS" id="PR01407">
    <property type="entry name" value="BUTYPHLNCDUF"/>
</dbReference>
<dbReference type="Pfam" id="PF13765">
    <property type="entry name" value="PRY"/>
    <property type="match status" value="1"/>
</dbReference>
<name>A0A3Q0RS26_AMPCI</name>
<keyword evidence="6" id="KW-1185">Reference proteome</keyword>
<dbReference type="InterPro" id="IPR013320">
    <property type="entry name" value="ConA-like_dom_sf"/>
</dbReference>
<dbReference type="InterPro" id="IPR051051">
    <property type="entry name" value="E3_ubiq-ligase_TRIM/RNF"/>
</dbReference>
<dbReference type="InterPro" id="IPR003877">
    <property type="entry name" value="SPRY_dom"/>
</dbReference>
<dbReference type="InterPro" id="IPR003879">
    <property type="entry name" value="Butyrophylin_SPRY"/>
</dbReference>
<dbReference type="Ensembl" id="ENSACIT00000012931.1">
    <property type="protein sequence ID" value="ENSACIP00000012578.1"/>
    <property type="gene ID" value="ENSACIG00000009817.1"/>
</dbReference>
<organism evidence="5 6">
    <name type="scientific">Amphilophus citrinellus</name>
    <name type="common">Midas cichlid</name>
    <name type="synonym">Cichlasoma citrinellum</name>
    <dbReference type="NCBI Taxonomy" id="61819"/>
    <lineage>
        <taxon>Eukaryota</taxon>
        <taxon>Metazoa</taxon>
        <taxon>Chordata</taxon>
        <taxon>Craniata</taxon>
        <taxon>Vertebrata</taxon>
        <taxon>Euteleostomi</taxon>
        <taxon>Actinopterygii</taxon>
        <taxon>Neopterygii</taxon>
        <taxon>Teleostei</taxon>
        <taxon>Neoteleostei</taxon>
        <taxon>Acanthomorphata</taxon>
        <taxon>Ovalentaria</taxon>
        <taxon>Cichlomorphae</taxon>
        <taxon>Cichliformes</taxon>
        <taxon>Cichlidae</taxon>
        <taxon>New World cichlids</taxon>
        <taxon>Cichlasomatinae</taxon>
        <taxon>Heroini</taxon>
        <taxon>Amphilophus</taxon>
    </lineage>
</organism>